<comment type="caution">
    <text evidence="1">The sequence shown here is derived from an EMBL/GenBank/DDBJ whole genome shotgun (WGS) entry which is preliminary data.</text>
</comment>
<protein>
    <submittedName>
        <fullName evidence="1">Uncharacterized protein</fullName>
    </submittedName>
</protein>
<evidence type="ECO:0000313" key="1">
    <source>
        <dbReference type="EMBL" id="GIY13643.1"/>
    </source>
</evidence>
<name>A0AAV4QUB2_9ARAC</name>
<organism evidence="1 2">
    <name type="scientific">Caerostris darwini</name>
    <dbReference type="NCBI Taxonomy" id="1538125"/>
    <lineage>
        <taxon>Eukaryota</taxon>
        <taxon>Metazoa</taxon>
        <taxon>Ecdysozoa</taxon>
        <taxon>Arthropoda</taxon>
        <taxon>Chelicerata</taxon>
        <taxon>Arachnida</taxon>
        <taxon>Araneae</taxon>
        <taxon>Araneomorphae</taxon>
        <taxon>Entelegynae</taxon>
        <taxon>Araneoidea</taxon>
        <taxon>Araneidae</taxon>
        <taxon>Caerostris</taxon>
    </lineage>
</organism>
<gene>
    <name evidence="1" type="ORF">CDAR_567631</name>
</gene>
<evidence type="ECO:0000313" key="2">
    <source>
        <dbReference type="Proteomes" id="UP001054837"/>
    </source>
</evidence>
<accession>A0AAV4QUB2</accession>
<dbReference type="Proteomes" id="UP001054837">
    <property type="component" value="Unassembled WGS sequence"/>
</dbReference>
<dbReference type="EMBL" id="BPLQ01005263">
    <property type="protein sequence ID" value="GIY13643.1"/>
    <property type="molecule type" value="Genomic_DNA"/>
</dbReference>
<reference evidence="1 2" key="1">
    <citation type="submission" date="2021-06" db="EMBL/GenBank/DDBJ databases">
        <title>Caerostris darwini draft genome.</title>
        <authorList>
            <person name="Kono N."/>
            <person name="Arakawa K."/>
        </authorList>
    </citation>
    <scope>NUCLEOTIDE SEQUENCE [LARGE SCALE GENOMIC DNA]</scope>
</reference>
<sequence length="110" mass="12512">MWTYPLGRMHTLLIKSERTKTHSTLHTTGTTLSREGTQRTGGRELYARRARRVAAAALRRQAAWRLFGRPSPRFNVLIKSNSGWEVCGRDIRVGVTERGVSPTFYKALIL</sequence>
<keyword evidence="2" id="KW-1185">Reference proteome</keyword>
<proteinExistence type="predicted"/>
<dbReference type="AlphaFoldDB" id="A0AAV4QUB2"/>